<dbReference type="NCBIfam" id="NF001204">
    <property type="entry name" value="PRK00166.1"/>
    <property type="match status" value="1"/>
</dbReference>
<feature type="domain" description="Calcineurin-like phosphoesterase" evidence="9">
    <location>
        <begin position="5"/>
        <end position="132"/>
    </location>
</feature>
<accession>A0A4U1BLE9</accession>
<dbReference type="AlphaFoldDB" id="A0A4U1BLE9"/>
<dbReference type="PANTHER" id="PTHR42850:SF11">
    <property type="entry name" value="BIS(5'-NUCLEOSYL)-TETRAPHOSPHATASE [SYMMETRICAL]"/>
    <property type="match status" value="1"/>
</dbReference>
<gene>
    <name evidence="10" type="ORF">FCL42_18165</name>
</gene>
<dbReference type="InterPro" id="IPR004617">
    <property type="entry name" value="ApaH"/>
</dbReference>
<evidence type="ECO:0000256" key="8">
    <source>
        <dbReference type="ARBA" id="ARBA00049417"/>
    </source>
</evidence>
<dbReference type="RefSeq" id="WP_136864855.1">
    <property type="nucleotide sequence ID" value="NZ_SWCJ01000019.1"/>
</dbReference>
<evidence type="ECO:0000313" key="10">
    <source>
        <dbReference type="EMBL" id="TKB50922.1"/>
    </source>
</evidence>
<comment type="similarity">
    <text evidence="2">Belongs to the Ap4A hydrolase family.</text>
</comment>
<sequence length="273" mass="31723">MANYFVGDIQGCYDELCRLMEQVKFDPSVDVLWSTGDLVSRGPGSLQVLQLFRQLGDAGKTVLGNHDLHLFAVHGGFKRTRPKDRQQEMLESPELDDLILWLRKQPLYYHFPEHKLLMTHAGVHPNWSLEQVITQGDDLSARLQQPDYMDFIKQMYGTKPDRWDPNGDRNHRNTYTVNSLTRMRLLHPNLDMDFLSKCGGIKGDGELMPWFSFDHPLLDEYRIVFGHWAALMGRTTHPNAIALDTGVCWGNWLTFWRLEDNCRFVHHADRVWG</sequence>
<protein>
    <recommendedName>
        <fullName evidence="3">bis(5'-nucleosyl)-tetraphosphatase (symmetrical)</fullName>
        <ecNumber evidence="3">3.6.1.41</ecNumber>
    </recommendedName>
    <alternativeName>
        <fullName evidence="6">Ap4A hydrolase</fullName>
    </alternativeName>
    <alternativeName>
        <fullName evidence="5">Diadenosine 5',5'''-P1,P4-tetraphosphate pyrophosphohydrolase</fullName>
    </alternativeName>
    <alternativeName>
        <fullName evidence="7">Diadenosine tetraphosphatase</fullName>
    </alternativeName>
</protein>
<evidence type="ECO:0000259" key="9">
    <source>
        <dbReference type="Pfam" id="PF00149"/>
    </source>
</evidence>
<comment type="caution">
    <text evidence="10">The sequence shown here is derived from an EMBL/GenBank/DDBJ whole genome shotgun (WGS) entry which is preliminary data.</text>
</comment>
<evidence type="ECO:0000256" key="1">
    <source>
        <dbReference type="ARBA" id="ARBA00003413"/>
    </source>
</evidence>
<dbReference type="OrthoDB" id="9807890at2"/>
<keyword evidence="11" id="KW-1185">Reference proteome</keyword>
<evidence type="ECO:0000256" key="7">
    <source>
        <dbReference type="ARBA" id="ARBA00033210"/>
    </source>
</evidence>
<dbReference type="GO" id="GO:0008803">
    <property type="term" value="F:bis(5'-nucleosyl)-tetraphosphatase (symmetrical) activity"/>
    <property type="evidence" value="ECO:0007669"/>
    <property type="project" value="UniProtKB-EC"/>
</dbReference>
<dbReference type="EC" id="3.6.1.41" evidence="3"/>
<evidence type="ECO:0000256" key="4">
    <source>
        <dbReference type="ARBA" id="ARBA00022801"/>
    </source>
</evidence>
<evidence type="ECO:0000256" key="6">
    <source>
        <dbReference type="ARBA" id="ARBA00032248"/>
    </source>
</evidence>
<comment type="function">
    <text evidence="1">Hydrolyzes diadenosine 5',5'''-P1,P4-tetraphosphate to yield ADP.</text>
</comment>
<dbReference type="GO" id="GO:0110154">
    <property type="term" value="P:RNA decapping"/>
    <property type="evidence" value="ECO:0007669"/>
    <property type="project" value="TreeGrafter"/>
</dbReference>
<name>A0A4U1BLE9_9GAMM</name>
<dbReference type="InterPro" id="IPR029052">
    <property type="entry name" value="Metallo-depent_PP-like"/>
</dbReference>
<dbReference type="InterPro" id="IPR004843">
    <property type="entry name" value="Calcineurin-like_PHP"/>
</dbReference>
<dbReference type="NCBIfam" id="TIGR00668">
    <property type="entry name" value="apaH"/>
    <property type="match status" value="1"/>
</dbReference>
<dbReference type="EMBL" id="SWCJ01000019">
    <property type="protein sequence ID" value="TKB50922.1"/>
    <property type="molecule type" value="Genomic_DNA"/>
</dbReference>
<reference evidence="10 11" key="1">
    <citation type="submission" date="2019-04" db="EMBL/GenBank/DDBJ databases">
        <authorList>
            <person name="Hwang J.C."/>
        </authorList>
    </citation>
    <scope>NUCLEOTIDE SEQUENCE [LARGE SCALE GENOMIC DNA]</scope>
    <source>
        <strain evidence="10 11">IMCC35002</strain>
    </source>
</reference>
<comment type="catalytic activity">
    <reaction evidence="8">
        <text>P(1),P(4)-bis(5'-adenosyl) tetraphosphate + H2O = 2 ADP + 2 H(+)</text>
        <dbReference type="Rhea" id="RHEA:24252"/>
        <dbReference type="ChEBI" id="CHEBI:15377"/>
        <dbReference type="ChEBI" id="CHEBI:15378"/>
        <dbReference type="ChEBI" id="CHEBI:58141"/>
        <dbReference type="ChEBI" id="CHEBI:456216"/>
        <dbReference type="EC" id="3.6.1.41"/>
    </reaction>
</comment>
<dbReference type="Pfam" id="PF00149">
    <property type="entry name" value="Metallophos"/>
    <property type="match status" value="1"/>
</dbReference>
<keyword evidence="4 10" id="KW-0378">Hydrolase</keyword>
<dbReference type="PANTHER" id="PTHR42850">
    <property type="entry name" value="METALLOPHOSPHOESTERASE"/>
    <property type="match status" value="1"/>
</dbReference>
<evidence type="ECO:0000313" key="11">
    <source>
        <dbReference type="Proteomes" id="UP000305675"/>
    </source>
</evidence>
<proteinExistence type="inferred from homology"/>
<dbReference type="Gene3D" id="3.60.21.10">
    <property type="match status" value="1"/>
</dbReference>
<evidence type="ECO:0000256" key="5">
    <source>
        <dbReference type="ARBA" id="ARBA00031248"/>
    </source>
</evidence>
<dbReference type="SUPFAM" id="SSF56300">
    <property type="entry name" value="Metallo-dependent phosphatases"/>
    <property type="match status" value="1"/>
</dbReference>
<organism evidence="10 11">
    <name type="scientific">Ferrimonas aestuarii</name>
    <dbReference type="NCBI Taxonomy" id="2569539"/>
    <lineage>
        <taxon>Bacteria</taxon>
        <taxon>Pseudomonadati</taxon>
        <taxon>Pseudomonadota</taxon>
        <taxon>Gammaproteobacteria</taxon>
        <taxon>Alteromonadales</taxon>
        <taxon>Ferrimonadaceae</taxon>
        <taxon>Ferrimonas</taxon>
    </lineage>
</organism>
<dbReference type="InterPro" id="IPR050126">
    <property type="entry name" value="Ap4A_hydrolase"/>
</dbReference>
<evidence type="ECO:0000256" key="2">
    <source>
        <dbReference type="ARBA" id="ARBA00005419"/>
    </source>
</evidence>
<dbReference type="Proteomes" id="UP000305675">
    <property type="component" value="Unassembled WGS sequence"/>
</dbReference>
<dbReference type="GO" id="GO:0016791">
    <property type="term" value="F:phosphatase activity"/>
    <property type="evidence" value="ECO:0007669"/>
    <property type="project" value="TreeGrafter"/>
</dbReference>
<dbReference type="PIRSF" id="PIRSF000903">
    <property type="entry name" value="B5n-ttraPtase_sm"/>
    <property type="match status" value="1"/>
</dbReference>
<evidence type="ECO:0000256" key="3">
    <source>
        <dbReference type="ARBA" id="ARBA00012506"/>
    </source>
</evidence>
<dbReference type="GO" id="GO:0005737">
    <property type="term" value="C:cytoplasm"/>
    <property type="evidence" value="ECO:0007669"/>
    <property type="project" value="TreeGrafter"/>
</dbReference>